<accession>A0A367YSS5</accession>
<dbReference type="SUPFAM" id="SSF52172">
    <property type="entry name" value="CheY-like"/>
    <property type="match status" value="1"/>
</dbReference>
<sequence>MLVVDDDASIREVAQAALELVGGCTVLTAGSGEECRRTAAEERPDVILLDVMMPGTDGPATQRLLSDDERTSDIPIIYLTAKSDSVLQQSPPIVRGMILKPFDPIRLMSDVEALLGWRS</sequence>
<dbReference type="Gene3D" id="3.40.50.2300">
    <property type="match status" value="1"/>
</dbReference>
<gene>
    <name evidence="4" type="ORF">DT076_14250</name>
</gene>
<comment type="caution">
    <text evidence="4">The sequence shown here is derived from an EMBL/GenBank/DDBJ whole genome shotgun (WGS) entry which is preliminary data.</text>
</comment>
<dbReference type="InterPro" id="IPR001789">
    <property type="entry name" value="Sig_transdc_resp-reg_receiver"/>
</dbReference>
<dbReference type="PROSITE" id="PS50110">
    <property type="entry name" value="RESPONSE_REGULATORY"/>
    <property type="match status" value="1"/>
</dbReference>
<dbReference type="GO" id="GO:0000160">
    <property type="term" value="P:phosphorelay signal transduction system"/>
    <property type="evidence" value="ECO:0007669"/>
    <property type="project" value="InterPro"/>
</dbReference>
<feature type="domain" description="Response regulatory" evidence="3">
    <location>
        <begin position="1"/>
        <end position="115"/>
    </location>
</feature>
<name>A0A367YSS5_9ACTN</name>
<dbReference type="InterPro" id="IPR011006">
    <property type="entry name" value="CheY-like_superfamily"/>
</dbReference>
<evidence type="ECO:0000259" key="3">
    <source>
        <dbReference type="PROSITE" id="PS50110"/>
    </source>
</evidence>
<evidence type="ECO:0000256" key="1">
    <source>
        <dbReference type="ARBA" id="ARBA00022553"/>
    </source>
</evidence>
<evidence type="ECO:0000313" key="4">
    <source>
        <dbReference type="EMBL" id="RCK68840.1"/>
    </source>
</evidence>
<feature type="modified residue" description="4-aspartylphosphate" evidence="2">
    <location>
        <position position="50"/>
    </location>
</feature>
<keyword evidence="5" id="KW-1185">Reference proteome</keyword>
<dbReference type="PANTHER" id="PTHR44591:SF22">
    <property type="entry name" value="CHEY SUBFAMILY"/>
    <property type="match status" value="1"/>
</dbReference>
<protein>
    <submittedName>
        <fullName evidence="4">Response regulator</fullName>
    </submittedName>
</protein>
<dbReference type="Proteomes" id="UP000252770">
    <property type="component" value="Unassembled WGS sequence"/>
</dbReference>
<dbReference type="InterPro" id="IPR050595">
    <property type="entry name" value="Bact_response_regulator"/>
</dbReference>
<proteinExistence type="predicted"/>
<keyword evidence="1 2" id="KW-0597">Phosphoprotein</keyword>
<organism evidence="4 5">
    <name type="scientific">Desertihabitans brevis</name>
    <dbReference type="NCBI Taxonomy" id="2268447"/>
    <lineage>
        <taxon>Bacteria</taxon>
        <taxon>Bacillati</taxon>
        <taxon>Actinomycetota</taxon>
        <taxon>Actinomycetes</taxon>
        <taxon>Propionibacteriales</taxon>
        <taxon>Propionibacteriaceae</taxon>
        <taxon>Desertihabitans</taxon>
    </lineage>
</organism>
<dbReference type="EMBL" id="QOUI01000009">
    <property type="protein sequence ID" value="RCK68840.1"/>
    <property type="molecule type" value="Genomic_DNA"/>
</dbReference>
<dbReference type="SMART" id="SM00448">
    <property type="entry name" value="REC"/>
    <property type="match status" value="1"/>
</dbReference>
<dbReference type="Pfam" id="PF00072">
    <property type="entry name" value="Response_reg"/>
    <property type="match status" value="1"/>
</dbReference>
<reference evidence="4 5" key="1">
    <citation type="submission" date="2018-07" db="EMBL/GenBank/DDBJ databases">
        <title>Desertimonas flava gen. nov. sp. nov.</title>
        <authorList>
            <person name="Liu S."/>
        </authorList>
    </citation>
    <scope>NUCLEOTIDE SEQUENCE [LARGE SCALE GENOMIC DNA]</scope>
    <source>
        <strain evidence="4 5">16Sb5-5</strain>
    </source>
</reference>
<evidence type="ECO:0000256" key="2">
    <source>
        <dbReference type="PROSITE-ProRule" id="PRU00169"/>
    </source>
</evidence>
<dbReference type="PANTHER" id="PTHR44591">
    <property type="entry name" value="STRESS RESPONSE REGULATOR PROTEIN 1"/>
    <property type="match status" value="1"/>
</dbReference>
<evidence type="ECO:0000313" key="5">
    <source>
        <dbReference type="Proteomes" id="UP000252770"/>
    </source>
</evidence>
<dbReference type="AlphaFoldDB" id="A0A367YSS5"/>